<dbReference type="Proteomes" id="UP000595437">
    <property type="component" value="Chromosome 6"/>
</dbReference>
<evidence type="ECO:0000259" key="3">
    <source>
        <dbReference type="PROSITE" id="PS50086"/>
    </source>
</evidence>
<keyword evidence="5" id="KW-1185">Reference proteome</keyword>
<dbReference type="InterPro" id="IPR000195">
    <property type="entry name" value="Rab-GAP-TBC_dom"/>
</dbReference>
<protein>
    <submittedName>
        <fullName evidence="4">LOC100114269</fullName>
    </submittedName>
</protein>
<dbReference type="PANTHER" id="PTHR22957:SF645">
    <property type="entry name" value="LD27216P"/>
    <property type="match status" value="1"/>
</dbReference>
<dbReference type="OrthoDB" id="10264062at2759"/>
<proteinExistence type="predicted"/>
<name>A0A7T8HG44_CALRO</name>
<dbReference type="EMBL" id="CP045895">
    <property type="protein sequence ID" value="QQP49458.1"/>
    <property type="molecule type" value="Genomic_DNA"/>
</dbReference>
<dbReference type="GO" id="GO:0005096">
    <property type="term" value="F:GTPase activator activity"/>
    <property type="evidence" value="ECO:0007669"/>
    <property type="project" value="UniProtKB-KW"/>
</dbReference>
<dbReference type="AlphaFoldDB" id="A0A7T8HG44"/>
<dbReference type="PANTHER" id="PTHR22957">
    <property type="entry name" value="TBC1 DOMAIN FAMILY MEMBER GTPASE-ACTIVATING PROTEIN"/>
    <property type="match status" value="1"/>
</dbReference>
<evidence type="ECO:0000313" key="5">
    <source>
        <dbReference type="Proteomes" id="UP000595437"/>
    </source>
</evidence>
<accession>A0A7T8HG44</accession>
<gene>
    <name evidence="4" type="ORF">FKW44_010139</name>
</gene>
<dbReference type="InterPro" id="IPR035969">
    <property type="entry name" value="Rab-GAP_TBC_sf"/>
</dbReference>
<feature type="compositionally biased region" description="Low complexity" evidence="2">
    <location>
        <begin position="206"/>
        <end position="221"/>
    </location>
</feature>
<evidence type="ECO:0000256" key="1">
    <source>
        <dbReference type="ARBA" id="ARBA00022468"/>
    </source>
</evidence>
<evidence type="ECO:0000256" key="2">
    <source>
        <dbReference type="SAM" id="MobiDB-lite"/>
    </source>
</evidence>
<dbReference type="SUPFAM" id="SSF47923">
    <property type="entry name" value="Ypt/Rab-GAP domain of gyp1p"/>
    <property type="match status" value="2"/>
</dbReference>
<feature type="region of interest" description="Disordered" evidence="2">
    <location>
        <begin position="156"/>
        <end position="221"/>
    </location>
</feature>
<sequence length="239" mass="27530">MSDLLSPILYVMQNEVDAFWCFVARQASKAHQPRALRYLEMKESGNMYFYFRWILIWFKREFKYRDVMRLWEVLWSGLPGPNFHLILCLSILDGEMCTILENNFGFTEILKHINDMAHNINLDFVLNKAEALHIKIKSSPPEYGVTNDVRDILGLPHVQLPPRPNSKPIPISRAGESPLKDSSRSHNNSNNNNAKEPPTRELRGGNSLDNSSSVEVLSSESYYDDSRFEDNLVFGSSFE</sequence>
<dbReference type="PROSITE" id="PS50086">
    <property type="entry name" value="TBC_RABGAP"/>
    <property type="match status" value="1"/>
</dbReference>
<dbReference type="Gene3D" id="1.10.472.80">
    <property type="entry name" value="Ypt/Rab-GAP domain of gyp1p, domain 3"/>
    <property type="match status" value="1"/>
</dbReference>
<feature type="domain" description="Rab-GAP TBC" evidence="3">
    <location>
        <begin position="1"/>
        <end position="78"/>
    </location>
</feature>
<organism evidence="4 5">
    <name type="scientific">Caligus rogercresseyi</name>
    <name type="common">Sea louse</name>
    <dbReference type="NCBI Taxonomy" id="217165"/>
    <lineage>
        <taxon>Eukaryota</taxon>
        <taxon>Metazoa</taxon>
        <taxon>Ecdysozoa</taxon>
        <taxon>Arthropoda</taxon>
        <taxon>Crustacea</taxon>
        <taxon>Multicrustacea</taxon>
        <taxon>Hexanauplia</taxon>
        <taxon>Copepoda</taxon>
        <taxon>Siphonostomatoida</taxon>
        <taxon>Caligidae</taxon>
        <taxon>Caligus</taxon>
    </lineage>
</organism>
<reference evidence="5" key="1">
    <citation type="submission" date="2021-01" db="EMBL/GenBank/DDBJ databases">
        <title>Caligus Genome Assembly.</title>
        <authorList>
            <person name="Gallardo-Escarate C."/>
        </authorList>
    </citation>
    <scope>NUCLEOTIDE SEQUENCE [LARGE SCALE GENOMIC DNA]</scope>
</reference>
<keyword evidence="1" id="KW-0343">GTPase activation</keyword>
<evidence type="ECO:0000313" key="4">
    <source>
        <dbReference type="EMBL" id="QQP49458.1"/>
    </source>
</evidence>
<dbReference type="Pfam" id="PF00566">
    <property type="entry name" value="RabGAP-TBC"/>
    <property type="match status" value="1"/>
</dbReference>